<evidence type="ECO:0000256" key="1">
    <source>
        <dbReference type="ARBA" id="ARBA00022737"/>
    </source>
</evidence>
<dbReference type="FunFam" id="2.60.40.10:FF:001231">
    <property type="entry name" value="Immunoglobulin-like and fibronectin type III domain containing 1"/>
    <property type="match status" value="1"/>
</dbReference>
<feature type="region of interest" description="Disordered" evidence="4">
    <location>
        <begin position="1702"/>
        <end position="1722"/>
    </location>
</feature>
<feature type="domain" description="Fibronectin type-III" evidence="6">
    <location>
        <begin position="2284"/>
        <end position="2378"/>
    </location>
</feature>
<evidence type="ECO:0000259" key="6">
    <source>
        <dbReference type="PROSITE" id="PS50853"/>
    </source>
</evidence>
<keyword evidence="1" id="KW-0677">Repeat</keyword>
<dbReference type="Ensembl" id="ENSCPIT00010003618.1">
    <property type="protein sequence ID" value="ENSCPIP00010003054.1"/>
    <property type="gene ID" value="ENSCPIG00010002390.1"/>
</dbReference>
<dbReference type="FunFam" id="2.60.40.10:FF:001232">
    <property type="entry name" value="Immunoglobulin-like and fibronectin type III domain-containing 1"/>
    <property type="match status" value="1"/>
</dbReference>
<reference evidence="7" key="2">
    <citation type="submission" date="2025-09" db="UniProtKB">
        <authorList>
            <consortium name="Ensembl"/>
        </authorList>
    </citation>
    <scope>IDENTIFICATION</scope>
</reference>
<keyword evidence="2" id="KW-1015">Disulfide bond</keyword>
<keyword evidence="8" id="KW-1185">Reference proteome</keyword>
<feature type="domain" description="Fibronectin type-III" evidence="6">
    <location>
        <begin position="2085"/>
        <end position="2183"/>
    </location>
</feature>
<dbReference type="SUPFAM" id="SSF49265">
    <property type="entry name" value="Fibronectin type III"/>
    <property type="match status" value="3"/>
</dbReference>
<dbReference type="InterPro" id="IPR036116">
    <property type="entry name" value="FN3_sf"/>
</dbReference>
<dbReference type="PANTHER" id="PTHR13817">
    <property type="entry name" value="TITIN"/>
    <property type="match status" value="1"/>
</dbReference>
<feature type="region of interest" description="Disordered" evidence="4">
    <location>
        <begin position="591"/>
        <end position="626"/>
    </location>
</feature>
<feature type="compositionally biased region" description="Low complexity" evidence="4">
    <location>
        <begin position="1577"/>
        <end position="1593"/>
    </location>
</feature>
<feature type="region of interest" description="Disordered" evidence="4">
    <location>
        <begin position="485"/>
        <end position="521"/>
    </location>
</feature>
<dbReference type="FunFam" id="2.60.40.10:FF:000032">
    <property type="entry name" value="palladin isoform X1"/>
    <property type="match status" value="1"/>
</dbReference>
<feature type="domain" description="Ig-like" evidence="5">
    <location>
        <begin position="2187"/>
        <end position="2273"/>
    </location>
</feature>
<dbReference type="FunFam" id="2.60.40.10:FF:001438">
    <property type="entry name" value="Immunoglobulin-like and fibronectin type III domain-containing protein 1"/>
    <property type="match status" value="1"/>
</dbReference>
<dbReference type="Proteomes" id="UP000694543">
    <property type="component" value="Unplaced"/>
</dbReference>
<evidence type="ECO:0000313" key="7">
    <source>
        <dbReference type="Ensembl" id="ENSCPIP00010003054.1"/>
    </source>
</evidence>
<evidence type="ECO:0000256" key="2">
    <source>
        <dbReference type="ARBA" id="ARBA00023157"/>
    </source>
</evidence>
<feature type="domain" description="Ig-like" evidence="5">
    <location>
        <begin position="2398"/>
        <end position="2488"/>
    </location>
</feature>
<dbReference type="PROSITE" id="PS50835">
    <property type="entry name" value="IG_LIKE"/>
    <property type="match status" value="3"/>
</dbReference>
<evidence type="ECO:0000259" key="5">
    <source>
        <dbReference type="PROSITE" id="PS50835"/>
    </source>
</evidence>
<dbReference type="SMART" id="SM00409">
    <property type="entry name" value="IG"/>
    <property type="match status" value="6"/>
</dbReference>
<dbReference type="SMART" id="SM00408">
    <property type="entry name" value="IGc2"/>
    <property type="match status" value="3"/>
</dbReference>
<feature type="compositionally biased region" description="Basic and acidic residues" evidence="4">
    <location>
        <begin position="1644"/>
        <end position="1657"/>
    </location>
</feature>
<reference evidence="7" key="1">
    <citation type="submission" date="2025-08" db="UniProtKB">
        <authorList>
            <consortium name="Ensembl"/>
        </authorList>
    </citation>
    <scope>IDENTIFICATION</scope>
</reference>
<dbReference type="InterPro" id="IPR013098">
    <property type="entry name" value="Ig_I-set"/>
</dbReference>
<dbReference type="PANTHER" id="PTHR13817:SF181">
    <property type="entry name" value="IMMUNOGLOBULIN-LIKE AND FIBRONECTIN TYPE III DOMAIN-CONTAINING PROTEIN 1"/>
    <property type="match status" value="1"/>
</dbReference>
<dbReference type="InterPro" id="IPR003599">
    <property type="entry name" value="Ig_sub"/>
</dbReference>
<feature type="compositionally biased region" description="Polar residues" evidence="4">
    <location>
        <begin position="1704"/>
        <end position="1714"/>
    </location>
</feature>
<dbReference type="FunFam" id="2.60.40.10:FF:001401">
    <property type="entry name" value="immunoglobulin-like and fibronectin type III domain-containing protein 1"/>
    <property type="match status" value="1"/>
</dbReference>
<dbReference type="InterPro" id="IPR040849">
    <property type="entry name" value="MyBP-C_THB"/>
</dbReference>
<feature type="domain" description="Fibronectin type-III" evidence="6">
    <location>
        <begin position="1890"/>
        <end position="1986"/>
    </location>
</feature>
<evidence type="ECO:0000313" key="8">
    <source>
        <dbReference type="Proteomes" id="UP000694543"/>
    </source>
</evidence>
<dbReference type="Gene3D" id="2.60.40.10">
    <property type="entry name" value="Immunoglobulins"/>
    <property type="match status" value="10"/>
</dbReference>
<dbReference type="CDD" id="cd00063">
    <property type="entry name" value="FN3"/>
    <property type="match status" value="4"/>
</dbReference>
<feature type="region of interest" description="Disordered" evidence="4">
    <location>
        <begin position="557"/>
        <end position="579"/>
    </location>
</feature>
<dbReference type="InterPro" id="IPR003961">
    <property type="entry name" value="FN3_dom"/>
</dbReference>
<dbReference type="InterPro" id="IPR007110">
    <property type="entry name" value="Ig-like_dom"/>
</dbReference>
<protein>
    <recommendedName>
        <fullName evidence="9">Immunoglobulin-like and fibronectin type III domain-containing protein 1</fullName>
    </recommendedName>
</protein>
<accession>A0A8C3PVP6</accession>
<feature type="domain" description="Fibronectin type-III" evidence="6">
    <location>
        <begin position="1990"/>
        <end position="2081"/>
    </location>
</feature>
<sequence>MTTRPGGERTVTAVNPVFTSPWQGETLLIGSSGCADLCSSNGEVLSGSIEAEQKQLLFYKEIIWIVRPFLRHKHVILMECVFLVFLVKPLQKSSIRGVYITQFVDKIPKGCSTPDFERKPVSLTLQEGKNAIFRAVVKGVPAPEVKWKRAKGEINDPAKYLMFYSPATSEHILQINKITAGDSDLYRCFAVNEYGEASCSAGLRIIQGKIDNLKKSLQDLKKTLKKRAPLPKQKVVDKEAIFQLLLHADKKDYERICIKYGISDFRGMLRALQDLKKDTENEQAKLIHSIRNMEHIKVNKDGSASFSLEMDLKSASSNIYLLKDGEKVRYGTGDEYRKYYLRQIGKKYHFIVNDVHPEDAGLYQVRVEDVPIFSTELDAESIPVRFQKPLTDLRCHEEEDVVFECVLRTPCYDAAWLHKAHPLEASEKHQISVSPDGLIHQLIIKNAVTSDSGLYTLDTGLCSSRAWLLVERKWHTNNIPLTAKVQDEEHEKSDHQKGTPDKDRAKKLKRGEYLGDEDHPMDADMKRGGWYRSDQGGSQGYSTDADGEFKFLGKEGLHKTNRDGSMGPGQFSREEGDADSMMGGASNIGIKIGEDKSGLRHAQSQGSMTGRGDTDDGLGGGTKSYSVDGRHDSLLGAVDVDMGDAEGVNSWHDKNAKLGDASSRAAFGGMKSLDATDGSSVEGEIGSPYSKGNLIVDAGGHVGQAGMSGLLYGPGGLPAGGGGRTGAGGGFVGEMEVLYGPDGLPIGAGVDATAVKRGDLYGKHGQLSEPYGKDGLPAGMEAGLGGAGLEGAGSIYGKTDVGGAGIAGAAGAGEFGPLYGKDGLPAGAVIGGTGAGGLGSPYGKDGLPAGAGAGVAGLAGAGGVGSPYGKNGLPAGAGVGGAGLAGAGAAGSLYGKDGLPAGAGAGVAGLAGAGGVGSPYGKNGLPAGAGVGGAGLAGAGAAGSLYGKDGLPAGAGAGVAGLAGAGGVGSPYGKNGLPAGAGVGGAGLAGAGAAGSLYGKDGLPAGAGAGVAGLAGAGGVGSPYGKNGLPAGAGVGGAGLAGAGAAGSLYGKDGLPAGAGAGVAGLAGAGGVGSPYGKNGLPAGAGVGGAGLAGAGAAGSLYGKDGLPAGAGAGVAGLAGAGGVGSPYGKNGLPAGAGVGGAGLAGAGAAGSLYGKDGLPAGAGAGVAGLAGAGGVGSPYGKNGLPAGAGVGGAGLAGAGAAGSLYGKDGLPAGAGAGVAGLAGAGGVGSPYGKNGLPAGAGVGGAGLAGAGAAGSLYGKDGLPAGAGAGVAGLAGAGGVGSPYGKNGLPAGAGVGGAGLAGAGGVGSPYGKNGLPAGAGVGVAGLAGAGAAGSLYGKDGLPAGAGAGAGVAAGAGAGVAGLTGVGGVGSPYGKDGLPAGAGAGAGVAGLAGAGAVGSPFGKDGLPAVAGGSVAGAGGVGSPYGKDGLPAGAGAGAGGAGVGGAGLAGAGGVGSPYRKDGLPAGAGAGAGGAGVGGAGLAGAGGVGSPYRKDGLPAGAGGSVAGVRDAGSSYGKDGLSAAALSGAAHFPSGGEEVMGSHHGRDAMLGRAQGSVGGVGGAGLSSEGGGVGGSAIQGAGSAYGSAGSRAGESGASRLGGGGSELHSVHGKEGVVGAVGMGGDYGLDSRAGKSAYGEAGKGTASDFRGSEHKGSSHDKESLSGQGDARAEDRGLGQSGSLYDKDSSFGGAEGKFHDRLFGGSKPGLFSQSSQGSDQMSALYGGPSVSQRKQVPSLDIKASDFLKTMDGVSFEKEGLVHKLIISKVEDIHAGKYRFEAGDIKTEASIFVEDPPQVDEILLKNLMSVPTVAKAGEKVVIKIPFEGRLPVRAMWLKDKIELGDDSRIRVDKTDTFTMLSISSAERKDCGDYKVRLKNDSGILDIDLKVEVIDKPQPPAGPLKIVGSSAHDVTIQWNPPKDDGGKPVQNYVIEKQQVGRSDWVTLGEIPRSCTTFTTSKVEQDMSYYFRVRAVNAEGTSDALESNEVVTISKASPGAPDPPEIVGVSKDTITISWKTPRKTGSSRISGYIVQKRKKGSMTWVPVNSVPIKLKITDLKKGLQYEFCVAAVNASGMGDFSAPSQAAFARDSTKPPGKVRDLKMTISDSSSVTLTWNAPEAEEGSGAKGYNVEMRSSNSLSWTKCNIFPIETTSYKVKGLHTKETYFLRVRAINDCGPGEATELEAFTEAVPPVVSPRFIIDKTVKNFLVIKAGNAIRVNIPFEAPPDSVLTWLKDGVPLPSHAKISTQDGTSQLLIKAAEFTDSGIYTVELVSGTGKRETFSFQVQVTDIPQPPGPIELRENVPNIVTVTWEPSTSEKWESNLFYTVLKRESQKGLWHVVGDLIYTNKFTYTKVIPGRDYYFRVVAKNHLGSSRPSDTVQPWRIRKQKADIQVRPQRYKGVNQNQPPRFLVPLKPHVVTIGSECHMSCAVGGHPPPKITWYKDGRDLSNNPSYFGTNNFGVCSLVIFGVSKADEGDYTVEAPNDSGRAYVEKEKYLISS</sequence>
<organism evidence="7 8">
    <name type="scientific">Chrysolophus pictus</name>
    <name type="common">Golden pheasant</name>
    <name type="synonym">Phasianus pictus</name>
    <dbReference type="NCBI Taxonomy" id="9089"/>
    <lineage>
        <taxon>Eukaryota</taxon>
        <taxon>Metazoa</taxon>
        <taxon>Chordata</taxon>
        <taxon>Craniata</taxon>
        <taxon>Vertebrata</taxon>
        <taxon>Euteleostomi</taxon>
        <taxon>Archelosauria</taxon>
        <taxon>Archosauria</taxon>
        <taxon>Dinosauria</taxon>
        <taxon>Saurischia</taxon>
        <taxon>Theropoda</taxon>
        <taxon>Coelurosauria</taxon>
        <taxon>Aves</taxon>
        <taxon>Neognathae</taxon>
        <taxon>Galloanserae</taxon>
        <taxon>Galliformes</taxon>
        <taxon>Phasianidae</taxon>
        <taxon>Phasianinae</taxon>
        <taxon>Chrysolophus</taxon>
    </lineage>
</organism>
<name>A0A8C3PVP6_CHRPC</name>
<dbReference type="InterPro" id="IPR036179">
    <property type="entry name" value="Ig-like_dom_sf"/>
</dbReference>
<feature type="domain" description="Ig-like" evidence="5">
    <location>
        <begin position="114"/>
        <end position="204"/>
    </location>
</feature>
<evidence type="ECO:0000256" key="4">
    <source>
        <dbReference type="SAM" id="MobiDB-lite"/>
    </source>
</evidence>
<feature type="region of interest" description="Disordered" evidence="4">
    <location>
        <begin position="1577"/>
        <end position="1604"/>
    </location>
</feature>
<dbReference type="GO" id="GO:0045214">
    <property type="term" value="P:sarcomere organization"/>
    <property type="evidence" value="ECO:0007669"/>
    <property type="project" value="TreeGrafter"/>
</dbReference>
<evidence type="ECO:0008006" key="9">
    <source>
        <dbReference type="Google" id="ProtNLM"/>
    </source>
</evidence>
<dbReference type="FunFam" id="2.60.40.10:FF:000031">
    <property type="entry name" value="Myosin-binding protein C, slow type"/>
    <property type="match status" value="1"/>
</dbReference>
<dbReference type="PROSITE" id="PS50853">
    <property type="entry name" value="FN3"/>
    <property type="match status" value="4"/>
</dbReference>
<evidence type="ECO:0000256" key="3">
    <source>
        <dbReference type="ARBA" id="ARBA00023319"/>
    </source>
</evidence>
<proteinExistence type="predicted"/>
<dbReference type="Pfam" id="PF00041">
    <property type="entry name" value="fn3"/>
    <property type="match status" value="4"/>
</dbReference>
<dbReference type="InterPro" id="IPR013783">
    <property type="entry name" value="Ig-like_fold"/>
</dbReference>
<dbReference type="Pfam" id="PF07679">
    <property type="entry name" value="I-set"/>
    <property type="match status" value="5"/>
</dbReference>
<dbReference type="FunFam" id="2.60.40.10:FF:000056">
    <property type="entry name" value="twitchin isoform X4"/>
    <property type="match status" value="1"/>
</dbReference>
<dbReference type="SUPFAM" id="SSF48726">
    <property type="entry name" value="Immunoglobulin"/>
    <property type="match status" value="5"/>
</dbReference>
<dbReference type="InterPro" id="IPR050964">
    <property type="entry name" value="Striated_Muscle_Regulatory"/>
</dbReference>
<dbReference type="Pfam" id="PF18362">
    <property type="entry name" value="THB"/>
    <property type="match status" value="1"/>
</dbReference>
<dbReference type="InterPro" id="IPR003598">
    <property type="entry name" value="Ig_sub2"/>
</dbReference>
<keyword evidence="3" id="KW-0393">Immunoglobulin domain</keyword>
<dbReference type="FunFam" id="2.60.40.10:FF:001097">
    <property type="entry name" value="Immunoglobulin-like and fibronectin type III domain-containing protein 1"/>
    <property type="match status" value="1"/>
</dbReference>
<dbReference type="SMART" id="SM00060">
    <property type="entry name" value="FN3"/>
    <property type="match status" value="4"/>
</dbReference>
<feature type="region of interest" description="Disordered" evidence="4">
    <location>
        <begin position="1631"/>
        <end position="1683"/>
    </location>
</feature>
<dbReference type="GO" id="GO:0031430">
    <property type="term" value="C:M band"/>
    <property type="evidence" value="ECO:0007669"/>
    <property type="project" value="TreeGrafter"/>
</dbReference>